<sequence length="395" mass="42809">MQGCGGRQEKYSLTKYLSYTPDGGLKGKSRQRAVALDWRKQPNLAKPNCTVFLQGQGNRGLRANNGPWRHSSGVVAFVASAYAVIERSSAKKEHTSKTWCETWPSASSAWSLTGGTGHPKALYRRWLQGSSLASGLPHVCRGKSQKQQDPEVPEVLDGKQQEMFNVMGLIGVARSQTRCSFFLHPLTAKTPVECSVVVVEPTTLSPSRRDASRQRTPCYCVFEGSADTPAGLFAAMGREDTAFAFSWGQATPSGSRASASRGFQKAASRIHILYTILAQMRSASGAKSHALVVLMASADAVLCMDLDNIFGIKSTGSRDHGCRGCPCTALISKHVGGAHLRNAHPMLYSFRLYPTANLSEVILNSREQDVGFPGVQNASELEIKDETLQNALNKV</sequence>
<organism evidence="1 2">
    <name type="scientific">Mycena rosella</name>
    <name type="common">Pink bonnet</name>
    <name type="synonym">Agaricus rosellus</name>
    <dbReference type="NCBI Taxonomy" id="1033263"/>
    <lineage>
        <taxon>Eukaryota</taxon>
        <taxon>Fungi</taxon>
        <taxon>Dikarya</taxon>
        <taxon>Basidiomycota</taxon>
        <taxon>Agaricomycotina</taxon>
        <taxon>Agaricomycetes</taxon>
        <taxon>Agaricomycetidae</taxon>
        <taxon>Agaricales</taxon>
        <taxon>Marasmiineae</taxon>
        <taxon>Mycenaceae</taxon>
        <taxon>Mycena</taxon>
    </lineage>
</organism>
<evidence type="ECO:0000313" key="2">
    <source>
        <dbReference type="Proteomes" id="UP001221757"/>
    </source>
</evidence>
<gene>
    <name evidence="1" type="ORF">B0H17DRAFT_1137907</name>
</gene>
<keyword evidence="2" id="KW-1185">Reference proteome</keyword>
<accession>A0AAD7GA84</accession>
<protein>
    <submittedName>
        <fullName evidence="1">Uncharacterized protein</fullName>
    </submittedName>
</protein>
<reference evidence="1" key="1">
    <citation type="submission" date="2023-03" db="EMBL/GenBank/DDBJ databases">
        <title>Massive genome expansion in bonnet fungi (Mycena s.s.) driven by repeated elements and novel gene families across ecological guilds.</title>
        <authorList>
            <consortium name="Lawrence Berkeley National Laboratory"/>
            <person name="Harder C.B."/>
            <person name="Miyauchi S."/>
            <person name="Viragh M."/>
            <person name="Kuo A."/>
            <person name="Thoen E."/>
            <person name="Andreopoulos B."/>
            <person name="Lu D."/>
            <person name="Skrede I."/>
            <person name="Drula E."/>
            <person name="Henrissat B."/>
            <person name="Morin E."/>
            <person name="Kohler A."/>
            <person name="Barry K."/>
            <person name="LaButti K."/>
            <person name="Morin E."/>
            <person name="Salamov A."/>
            <person name="Lipzen A."/>
            <person name="Mereny Z."/>
            <person name="Hegedus B."/>
            <person name="Baldrian P."/>
            <person name="Stursova M."/>
            <person name="Weitz H."/>
            <person name="Taylor A."/>
            <person name="Grigoriev I.V."/>
            <person name="Nagy L.G."/>
            <person name="Martin F."/>
            <person name="Kauserud H."/>
        </authorList>
    </citation>
    <scope>NUCLEOTIDE SEQUENCE</scope>
    <source>
        <strain evidence="1">CBHHK067</strain>
    </source>
</reference>
<proteinExistence type="predicted"/>
<name>A0AAD7GA84_MYCRO</name>
<dbReference type="AlphaFoldDB" id="A0AAD7GA84"/>
<evidence type="ECO:0000313" key="1">
    <source>
        <dbReference type="EMBL" id="KAJ7683226.1"/>
    </source>
</evidence>
<comment type="caution">
    <text evidence="1">The sequence shown here is derived from an EMBL/GenBank/DDBJ whole genome shotgun (WGS) entry which is preliminary data.</text>
</comment>
<dbReference type="EMBL" id="JARKIE010000110">
    <property type="protein sequence ID" value="KAJ7683226.1"/>
    <property type="molecule type" value="Genomic_DNA"/>
</dbReference>
<dbReference type="Proteomes" id="UP001221757">
    <property type="component" value="Unassembled WGS sequence"/>
</dbReference>